<keyword evidence="3" id="KW-0677">Repeat</keyword>
<comment type="caution">
    <text evidence="9">The sequence shown here is derived from an EMBL/GenBank/DDBJ whole genome shotgun (WGS) entry which is preliminary data.</text>
</comment>
<feature type="domain" description="DM10" evidence="8">
    <location>
        <begin position="33"/>
        <end position="136"/>
    </location>
</feature>
<evidence type="ECO:0000256" key="3">
    <source>
        <dbReference type="ARBA" id="ARBA00022737"/>
    </source>
</evidence>
<keyword evidence="6" id="KW-0966">Cell projection</keyword>
<keyword evidence="7" id="KW-1133">Transmembrane helix</keyword>
<evidence type="ECO:0000256" key="4">
    <source>
        <dbReference type="ARBA" id="ARBA00022846"/>
    </source>
</evidence>
<dbReference type="InterPro" id="IPR040193">
    <property type="entry name" value="EFHC1/EFHC2/EFHB"/>
</dbReference>
<dbReference type="GO" id="GO:0007052">
    <property type="term" value="P:mitotic spindle organization"/>
    <property type="evidence" value="ECO:0007669"/>
    <property type="project" value="TreeGrafter"/>
</dbReference>
<dbReference type="GO" id="GO:0043014">
    <property type="term" value="F:alpha-tubulin binding"/>
    <property type="evidence" value="ECO:0007669"/>
    <property type="project" value="TreeGrafter"/>
</dbReference>
<organism evidence="9 10">
    <name type="scientific">Pipistrellus kuhlii</name>
    <name type="common">Kuhl's pipistrelle</name>
    <dbReference type="NCBI Taxonomy" id="59472"/>
    <lineage>
        <taxon>Eukaryota</taxon>
        <taxon>Metazoa</taxon>
        <taxon>Chordata</taxon>
        <taxon>Craniata</taxon>
        <taxon>Vertebrata</taxon>
        <taxon>Euteleostomi</taxon>
        <taxon>Mammalia</taxon>
        <taxon>Eutheria</taxon>
        <taxon>Laurasiatheria</taxon>
        <taxon>Chiroptera</taxon>
        <taxon>Yangochiroptera</taxon>
        <taxon>Vespertilionidae</taxon>
        <taxon>Pipistrellus</taxon>
    </lineage>
</organism>
<gene>
    <name evidence="9" type="ORF">mPipKuh1_004251</name>
</gene>
<evidence type="ECO:0000256" key="6">
    <source>
        <dbReference type="ARBA" id="ARBA00023273"/>
    </source>
</evidence>
<keyword evidence="2" id="KW-0963">Cytoplasm</keyword>
<evidence type="ECO:0000256" key="1">
    <source>
        <dbReference type="ARBA" id="ARBA00004611"/>
    </source>
</evidence>
<dbReference type="PANTHER" id="PTHR12086:SF9">
    <property type="entry name" value="EF-HAND DOMAIN-CONTAINING PROTEIN 1"/>
    <property type="match status" value="1"/>
</dbReference>
<dbReference type="InterPro" id="IPR006602">
    <property type="entry name" value="DM10_dom"/>
</dbReference>
<dbReference type="GO" id="GO:0072686">
    <property type="term" value="C:mitotic spindle"/>
    <property type="evidence" value="ECO:0007669"/>
    <property type="project" value="TreeGrafter"/>
</dbReference>
<accession>A0A7J7YLL1</accession>
<dbReference type="Proteomes" id="UP000558488">
    <property type="component" value="Unassembled WGS sequence"/>
</dbReference>
<keyword evidence="7" id="KW-0472">Membrane</keyword>
<feature type="transmembrane region" description="Helical" evidence="7">
    <location>
        <begin position="94"/>
        <end position="113"/>
    </location>
</feature>
<keyword evidence="10" id="KW-1185">Reference proteome</keyword>
<keyword evidence="4" id="KW-0969">Cilium</keyword>
<sequence length="136" mass="16515">MALDPYTELRKRPLHQYVTPSDFDQLKQFLTFDKQVLRFYAIWDDTDSMFGECRKYIIHYYLMDDTVEIREIHERNDGRDPFPVLMNRQRMPKILVNSSTFGWVYLLIIGPFFDLRGVSKPVWSFPFTRRRFLVCF</sequence>
<dbReference type="PROSITE" id="PS51336">
    <property type="entry name" value="DM10"/>
    <property type="match status" value="1"/>
</dbReference>
<dbReference type="SMART" id="SM00676">
    <property type="entry name" value="DM10"/>
    <property type="match status" value="1"/>
</dbReference>
<dbReference type="GO" id="GO:0000281">
    <property type="term" value="P:mitotic cytokinesis"/>
    <property type="evidence" value="ECO:0007669"/>
    <property type="project" value="TreeGrafter"/>
</dbReference>
<evidence type="ECO:0000256" key="5">
    <source>
        <dbReference type="ARBA" id="ARBA00023212"/>
    </source>
</evidence>
<keyword evidence="4" id="KW-0282">Flagellum</keyword>
<name>A0A7J7YLL1_PIPKU</name>
<dbReference type="EMBL" id="JACAGB010000005">
    <property type="protein sequence ID" value="KAF6362765.1"/>
    <property type="molecule type" value="Genomic_DNA"/>
</dbReference>
<dbReference type="Gene3D" id="2.30.29.170">
    <property type="match status" value="1"/>
</dbReference>
<dbReference type="PANTHER" id="PTHR12086">
    <property type="entry name" value="EF-HAND DOMAIN C-TERMINAL CONTAINING PROTEIN"/>
    <property type="match status" value="1"/>
</dbReference>
<protein>
    <submittedName>
        <fullName evidence="9">EF-hand domain containing 1</fullName>
    </submittedName>
</protein>
<comment type="subcellular location">
    <subcellularLocation>
        <location evidence="1">Cytoplasm</location>
        <location evidence="1">Cytoskeleton</location>
        <location evidence="1">Flagellum axoneme</location>
    </subcellularLocation>
</comment>
<proteinExistence type="predicted"/>
<evidence type="ECO:0000256" key="2">
    <source>
        <dbReference type="ARBA" id="ARBA00022490"/>
    </source>
</evidence>
<keyword evidence="7" id="KW-0812">Transmembrane</keyword>
<evidence type="ECO:0000313" key="9">
    <source>
        <dbReference type="EMBL" id="KAF6362765.1"/>
    </source>
</evidence>
<dbReference type="GO" id="GO:0060285">
    <property type="term" value="P:cilium-dependent cell motility"/>
    <property type="evidence" value="ECO:0007669"/>
    <property type="project" value="TreeGrafter"/>
</dbReference>
<dbReference type="Pfam" id="PF06565">
    <property type="entry name" value="DM10_dom"/>
    <property type="match status" value="1"/>
</dbReference>
<keyword evidence="5" id="KW-0206">Cytoskeleton</keyword>
<evidence type="ECO:0000256" key="7">
    <source>
        <dbReference type="SAM" id="Phobius"/>
    </source>
</evidence>
<dbReference type="GO" id="GO:0005879">
    <property type="term" value="C:axonemal microtubule"/>
    <property type="evidence" value="ECO:0007669"/>
    <property type="project" value="UniProtKB-ARBA"/>
</dbReference>
<evidence type="ECO:0000313" key="10">
    <source>
        <dbReference type="Proteomes" id="UP000558488"/>
    </source>
</evidence>
<evidence type="ECO:0000259" key="8">
    <source>
        <dbReference type="PROSITE" id="PS51336"/>
    </source>
</evidence>
<reference evidence="9 10" key="1">
    <citation type="journal article" date="2020" name="Nature">
        <title>Six reference-quality genomes reveal evolution of bat adaptations.</title>
        <authorList>
            <person name="Jebb D."/>
            <person name="Huang Z."/>
            <person name="Pippel M."/>
            <person name="Hughes G.M."/>
            <person name="Lavrichenko K."/>
            <person name="Devanna P."/>
            <person name="Winkler S."/>
            <person name="Jermiin L.S."/>
            <person name="Skirmuntt E.C."/>
            <person name="Katzourakis A."/>
            <person name="Burkitt-Gray L."/>
            <person name="Ray D.A."/>
            <person name="Sullivan K.A.M."/>
            <person name="Roscito J.G."/>
            <person name="Kirilenko B.M."/>
            <person name="Davalos L.M."/>
            <person name="Corthals A.P."/>
            <person name="Power M.L."/>
            <person name="Jones G."/>
            <person name="Ransome R.D."/>
            <person name="Dechmann D.K.N."/>
            <person name="Locatelli A.G."/>
            <person name="Puechmaille S.J."/>
            <person name="Fedrigo O."/>
            <person name="Jarvis E.D."/>
            <person name="Hiller M."/>
            <person name="Vernes S.C."/>
            <person name="Myers E.W."/>
            <person name="Teeling E.C."/>
        </authorList>
    </citation>
    <scope>NUCLEOTIDE SEQUENCE [LARGE SCALE GENOMIC DNA]</scope>
    <source>
        <strain evidence="9">MPipKuh1</strain>
        <tissue evidence="9">Flight muscle</tissue>
    </source>
</reference>
<dbReference type="AlphaFoldDB" id="A0A7J7YLL1"/>